<accession>A0A8X6NA61</accession>
<evidence type="ECO:0000256" key="1">
    <source>
        <dbReference type="SAM" id="SignalP"/>
    </source>
</evidence>
<feature type="signal peptide" evidence="1">
    <location>
        <begin position="1"/>
        <end position="20"/>
    </location>
</feature>
<proteinExistence type="predicted"/>
<dbReference type="EMBL" id="BMAW01055665">
    <property type="protein sequence ID" value="GFT02170.1"/>
    <property type="molecule type" value="Genomic_DNA"/>
</dbReference>
<dbReference type="Proteomes" id="UP000887013">
    <property type="component" value="Unassembled WGS sequence"/>
</dbReference>
<organism evidence="2 3">
    <name type="scientific">Nephila pilipes</name>
    <name type="common">Giant wood spider</name>
    <name type="synonym">Nephila maculata</name>
    <dbReference type="NCBI Taxonomy" id="299642"/>
    <lineage>
        <taxon>Eukaryota</taxon>
        <taxon>Metazoa</taxon>
        <taxon>Ecdysozoa</taxon>
        <taxon>Arthropoda</taxon>
        <taxon>Chelicerata</taxon>
        <taxon>Arachnida</taxon>
        <taxon>Araneae</taxon>
        <taxon>Araneomorphae</taxon>
        <taxon>Entelegynae</taxon>
        <taxon>Araneoidea</taxon>
        <taxon>Nephilidae</taxon>
        <taxon>Nephila</taxon>
    </lineage>
</organism>
<keyword evidence="1" id="KW-0732">Signal</keyword>
<gene>
    <name evidence="2" type="ORF">NPIL_566561</name>
</gene>
<keyword evidence="3" id="KW-1185">Reference proteome</keyword>
<comment type="caution">
    <text evidence="2">The sequence shown here is derived from an EMBL/GenBank/DDBJ whole genome shotgun (WGS) entry which is preliminary data.</text>
</comment>
<feature type="chain" id="PRO_5036468497" evidence="1">
    <location>
        <begin position="21"/>
        <end position="171"/>
    </location>
</feature>
<sequence>MDIYLCKVFVFLLTFDPGDVSPPAYSSAEREVVCSNENEMPQNSVESFPGVIEIKIETQDSFESSPDEIAFKTEPNEQQEVSPPADLLEYFPDEIKIKTEFLEQQNVVCPNDIEIPQDSSHRTKDIRLTKLKLEPVILFINNEDSYVNTIDKYLNDNTFFLSIQRVLLYKK</sequence>
<reference evidence="2" key="1">
    <citation type="submission" date="2020-08" db="EMBL/GenBank/DDBJ databases">
        <title>Multicomponent nature underlies the extraordinary mechanical properties of spider dragline silk.</title>
        <authorList>
            <person name="Kono N."/>
            <person name="Nakamura H."/>
            <person name="Mori M."/>
            <person name="Yoshida Y."/>
            <person name="Ohtoshi R."/>
            <person name="Malay A.D."/>
            <person name="Moran D.A.P."/>
            <person name="Tomita M."/>
            <person name="Numata K."/>
            <person name="Arakawa K."/>
        </authorList>
    </citation>
    <scope>NUCLEOTIDE SEQUENCE</scope>
</reference>
<evidence type="ECO:0000313" key="2">
    <source>
        <dbReference type="EMBL" id="GFT02170.1"/>
    </source>
</evidence>
<dbReference type="AlphaFoldDB" id="A0A8X6NA61"/>
<protein>
    <submittedName>
        <fullName evidence="2">Uncharacterized protein</fullName>
    </submittedName>
</protein>
<name>A0A8X6NA61_NEPPI</name>
<evidence type="ECO:0000313" key="3">
    <source>
        <dbReference type="Proteomes" id="UP000887013"/>
    </source>
</evidence>